<dbReference type="InterPro" id="IPR036116">
    <property type="entry name" value="FN3_sf"/>
</dbReference>
<feature type="domain" description="Fibronectin type-III" evidence="2">
    <location>
        <begin position="626"/>
        <end position="722"/>
    </location>
</feature>
<dbReference type="AlphaFoldDB" id="A0A7C4YGF0"/>
<dbReference type="Pfam" id="PF13205">
    <property type="entry name" value="Big_5"/>
    <property type="match status" value="1"/>
</dbReference>
<evidence type="ECO:0000256" key="1">
    <source>
        <dbReference type="ARBA" id="ARBA00022729"/>
    </source>
</evidence>
<proteinExistence type="predicted"/>
<dbReference type="InterPro" id="IPR011055">
    <property type="entry name" value="Dup_hybrid_motif"/>
</dbReference>
<dbReference type="InterPro" id="IPR032812">
    <property type="entry name" value="SbsA_Ig"/>
</dbReference>
<sequence length="1151" mass="131648">MFSIVLTFLISTYPWPLRPFNSAHQVSATLGDARGAGTPDSARFHRGIDIPAIEGTKVYSIISDTAYWDGSSGINAYVRVGDYWYIHLKERKEDSTFVLGILDTTNTPPDTIGKVLDYPPSGPSGDHLHFQIGPVDGPFQNPLFYDSGPVGYDDNGFPVISSIDFWRQGSEGDTAKQLVGVLDGKIDIRMKCKDVQTSGGGNNASGIYKLSYSIANKYGNIVYNSGTTIVFPQVEPPNDGAPVLLVYDRHNYTSSSPFYYWMTNKIVNNEVINSYWNTKQKINQPDSIDAESIEVAKYPDGDYWVLGYAYDKKGNYNMYNERVTIANFNPEVRETHPVNNETKVSLNRSVYIRFSEPMYQNVNLYDAITISPGVSGDWRWIGDHEIMFTPDPGYRKNTTYTVSLSSKLKDLQMQSLSPYTFSFTTGVSDTDSTYQKYPTRFQWENITSWDVSVSWYNNYYTYQYLSSPFHFYNGYYDILIFTRRGSIWFEGNYDYPCFDLPTSGGTHSPVIAVYNDSLRHLNWSFGGSKETLDGFSGLREVVRWEYKYVQGSDTLETKFEAVLFSNGTIRFDYKKCEIWKFYHDCGSGVSKGDGNDYTSLTDKYGPVYLLEGRSFYFVRNEPPPGHPRNLQATYEVNEGGKENSIVHLKWRQNPENNLGGYIVYRRENNSIDYVPIDTIVVNAYDDSTVEIGNTYIYKVTAYNNNKLESTYSDSVIVSCGDILSNSPTATGYNNGRKIITTKDGKDVHIVYTSNNNIYYLTSQDSGNSFTQPECIFSGNYPVITMDTSGTPGLLWVKNNVLYYSIKMVSGWDPPDSMILYSDIPEKGEGVSITISQPSMVCDDNNMVHLVVPLHYGRPYSFDNLYYITFPFYNFNMREETTLVKWGKATSPSIVVDGSIPNIVWEGKGIFYAIKDTTGWEFDTISNSGYYPFIDIKEDGIMVVWHSLYQKKYHIFSRKKVDDWGEIKHISKGMYPVLANGKRCFFQDNLFVNYDIFMSEYNDVSGEWGAVGPVCETDKKSQYPNCFYNNGRVYLIWTEGNTYPYNIEFRRMNMSKLIEKEISSGVDKEFKIYPITNLVSSKVKIRYFSPDDREVSIKVYDITGRKIKEDRIISKEGMNEVVVEDKKMKRGVYFLYIETEGYKKIEKIIMLR</sequence>
<name>A0A7C4YGF0_UNCW3</name>
<evidence type="ECO:0000313" key="3">
    <source>
        <dbReference type="EMBL" id="HGW92245.1"/>
    </source>
</evidence>
<dbReference type="Gene3D" id="2.60.40.10">
    <property type="entry name" value="Immunoglobulins"/>
    <property type="match status" value="1"/>
</dbReference>
<keyword evidence="1" id="KW-0732">Signal</keyword>
<evidence type="ECO:0000259" key="2">
    <source>
        <dbReference type="PROSITE" id="PS50853"/>
    </source>
</evidence>
<dbReference type="InterPro" id="IPR003961">
    <property type="entry name" value="FN3_dom"/>
</dbReference>
<accession>A0A7C4YGF0</accession>
<organism evidence="3">
    <name type="scientific">candidate division WOR-3 bacterium</name>
    <dbReference type="NCBI Taxonomy" id="2052148"/>
    <lineage>
        <taxon>Bacteria</taxon>
        <taxon>Bacteria division WOR-3</taxon>
    </lineage>
</organism>
<dbReference type="Gene3D" id="2.60.40.3710">
    <property type="match status" value="1"/>
</dbReference>
<dbReference type="EMBL" id="DTHG01000083">
    <property type="protein sequence ID" value="HGW92245.1"/>
    <property type="molecule type" value="Genomic_DNA"/>
</dbReference>
<dbReference type="InterPro" id="IPR026444">
    <property type="entry name" value="Secre_tail"/>
</dbReference>
<dbReference type="Gene3D" id="2.70.70.10">
    <property type="entry name" value="Glucose Permease (Domain IIA)"/>
    <property type="match status" value="1"/>
</dbReference>
<gene>
    <name evidence="3" type="ORF">ENV67_06885</name>
</gene>
<protein>
    <submittedName>
        <fullName evidence="3">T9SS type A sorting domain-containing protein</fullName>
    </submittedName>
</protein>
<dbReference type="InterPro" id="IPR013783">
    <property type="entry name" value="Ig-like_fold"/>
</dbReference>
<comment type="caution">
    <text evidence="3">The sequence shown here is derived from an EMBL/GenBank/DDBJ whole genome shotgun (WGS) entry which is preliminary data.</text>
</comment>
<reference evidence="3" key="1">
    <citation type="journal article" date="2020" name="mSystems">
        <title>Genome- and Community-Level Interaction Insights into Carbon Utilization and Element Cycling Functions of Hydrothermarchaeota in Hydrothermal Sediment.</title>
        <authorList>
            <person name="Zhou Z."/>
            <person name="Liu Y."/>
            <person name="Xu W."/>
            <person name="Pan J."/>
            <person name="Luo Z.H."/>
            <person name="Li M."/>
        </authorList>
    </citation>
    <scope>NUCLEOTIDE SEQUENCE [LARGE SCALE GENOMIC DNA]</scope>
    <source>
        <strain evidence="3">SpSt-780</strain>
    </source>
</reference>
<dbReference type="Pfam" id="PF18962">
    <property type="entry name" value="Por_Secre_tail"/>
    <property type="match status" value="1"/>
</dbReference>
<dbReference type="NCBIfam" id="TIGR04183">
    <property type="entry name" value="Por_Secre_tail"/>
    <property type="match status" value="1"/>
</dbReference>
<dbReference type="SUPFAM" id="SSF49265">
    <property type="entry name" value="Fibronectin type III"/>
    <property type="match status" value="1"/>
</dbReference>
<dbReference type="CDD" id="cd00063">
    <property type="entry name" value="FN3"/>
    <property type="match status" value="1"/>
</dbReference>
<dbReference type="PROSITE" id="PS50853">
    <property type="entry name" value="FN3"/>
    <property type="match status" value="1"/>
</dbReference>